<dbReference type="KEGG" id="dgi:Desgi_0484"/>
<dbReference type="Proteomes" id="UP000013520">
    <property type="component" value="Chromosome"/>
</dbReference>
<feature type="domain" description="Nitroreductase" evidence="6">
    <location>
        <begin position="9"/>
        <end position="165"/>
    </location>
</feature>
<organism evidence="7 8">
    <name type="scientific">Desulfoscipio gibsoniae DSM 7213</name>
    <dbReference type="NCBI Taxonomy" id="767817"/>
    <lineage>
        <taxon>Bacteria</taxon>
        <taxon>Bacillati</taxon>
        <taxon>Bacillota</taxon>
        <taxon>Clostridia</taxon>
        <taxon>Eubacteriales</taxon>
        <taxon>Desulfallaceae</taxon>
        <taxon>Desulfoscipio</taxon>
    </lineage>
</organism>
<evidence type="ECO:0000259" key="6">
    <source>
        <dbReference type="Pfam" id="PF00881"/>
    </source>
</evidence>
<evidence type="ECO:0000256" key="5">
    <source>
        <dbReference type="ARBA" id="ARBA00023002"/>
    </source>
</evidence>
<comment type="cofactor">
    <cofactor evidence="1">
        <name>FMN</name>
        <dbReference type="ChEBI" id="CHEBI:58210"/>
    </cofactor>
</comment>
<evidence type="ECO:0000313" key="8">
    <source>
        <dbReference type="Proteomes" id="UP000013520"/>
    </source>
</evidence>
<evidence type="ECO:0000256" key="2">
    <source>
        <dbReference type="ARBA" id="ARBA00007118"/>
    </source>
</evidence>
<dbReference type="RefSeq" id="WP_006523487.1">
    <property type="nucleotide sequence ID" value="NC_021184.1"/>
</dbReference>
<dbReference type="PANTHER" id="PTHR43673">
    <property type="entry name" value="NAD(P)H NITROREDUCTASE YDGI-RELATED"/>
    <property type="match status" value="1"/>
</dbReference>
<keyword evidence="4" id="KW-0288">FMN</keyword>
<dbReference type="PANTHER" id="PTHR43673:SF2">
    <property type="entry name" value="NITROREDUCTASE"/>
    <property type="match status" value="1"/>
</dbReference>
<dbReference type="STRING" id="767817.Desgi_0484"/>
<dbReference type="Pfam" id="PF00881">
    <property type="entry name" value="Nitroreductase"/>
    <property type="match status" value="1"/>
</dbReference>
<name>R4KKA8_9FIRM</name>
<sequence>MMDFLEVVMTRRSCRQYKEDLINDSDLNTILECANWAPCPLNLQPWEFIVIKNKQLKKQIFESSCQSTNKLAEVSGKRWLSHYKVDFLIQAPVIIAVVGDPNKSGLDGKESYQHACAAAIENMLLASNALGLDSLWFTLFDQQEISKIIGVSTPKRTIALICIGYGNDSSPRPHKKDLASKVTTLV</sequence>
<proteinExistence type="inferred from homology"/>
<evidence type="ECO:0000256" key="3">
    <source>
        <dbReference type="ARBA" id="ARBA00022630"/>
    </source>
</evidence>
<dbReference type="SUPFAM" id="SSF55469">
    <property type="entry name" value="FMN-dependent nitroreductase-like"/>
    <property type="match status" value="1"/>
</dbReference>
<comment type="similarity">
    <text evidence="2">Belongs to the nitroreductase family.</text>
</comment>
<dbReference type="InterPro" id="IPR000415">
    <property type="entry name" value="Nitroreductase-like"/>
</dbReference>
<evidence type="ECO:0000313" key="7">
    <source>
        <dbReference type="EMBL" id="AGL00056.1"/>
    </source>
</evidence>
<dbReference type="InterPro" id="IPR029479">
    <property type="entry name" value="Nitroreductase"/>
</dbReference>
<dbReference type="OrthoDB" id="9783470at2"/>
<keyword evidence="8" id="KW-1185">Reference proteome</keyword>
<protein>
    <submittedName>
        <fullName evidence="7">Nitroreductase</fullName>
    </submittedName>
</protein>
<accession>R4KKA8</accession>
<reference evidence="7 8" key="1">
    <citation type="submission" date="2012-01" db="EMBL/GenBank/DDBJ databases">
        <title>Complete sequence of Desulfotomaculum gibsoniae DSM 7213.</title>
        <authorList>
            <consortium name="US DOE Joint Genome Institute"/>
            <person name="Lucas S."/>
            <person name="Han J."/>
            <person name="Lapidus A."/>
            <person name="Cheng J.-F."/>
            <person name="Goodwin L."/>
            <person name="Pitluck S."/>
            <person name="Peters L."/>
            <person name="Ovchinnikova G."/>
            <person name="Teshima H."/>
            <person name="Detter J.C."/>
            <person name="Han C."/>
            <person name="Tapia R."/>
            <person name="Land M."/>
            <person name="Hauser L."/>
            <person name="Kyrpides N."/>
            <person name="Ivanova N."/>
            <person name="Pagani I."/>
            <person name="Parshina S."/>
            <person name="Plugge C."/>
            <person name="Muyzer G."/>
            <person name="Kuever J."/>
            <person name="Ivanova A."/>
            <person name="Nazina T."/>
            <person name="Klenk H.-P."/>
            <person name="Brambilla E."/>
            <person name="Spring S."/>
            <person name="Stams A.F."/>
            <person name="Woyke T."/>
        </authorList>
    </citation>
    <scope>NUCLEOTIDE SEQUENCE [LARGE SCALE GENOMIC DNA]</scope>
    <source>
        <strain evidence="7 8">DSM 7213</strain>
    </source>
</reference>
<keyword evidence="5" id="KW-0560">Oxidoreductase</keyword>
<evidence type="ECO:0000256" key="4">
    <source>
        <dbReference type="ARBA" id="ARBA00022643"/>
    </source>
</evidence>
<evidence type="ECO:0000256" key="1">
    <source>
        <dbReference type="ARBA" id="ARBA00001917"/>
    </source>
</evidence>
<dbReference type="HOGENOM" id="CLU_070764_7_1_9"/>
<dbReference type="Gene3D" id="3.40.109.10">
    <property type="entry name" value="NADH Oxidase"/>
    <property type="match status" value="1"/>
</dbReference>
<dbReference type="EMBL" id="CP003273">
    <property type="protein sequence ID" value="AGL00056.1"/>
    <property type="molecule type" value="Genomic_DNA"/>
</dbReference>
<gene>
    <name evidence="7" type="ORF">Desgi_0484</name>
</gene>
<dbReference type="eggNOG" id="COG0778">
    <property type="taxonomic scope" value="Bacteria"/>
</dbReference>
<dbReference type="AlphaFoldDB" id="R4KKA8"/>
<dbReference type="GO" id="GO:0016491">
    <property type="term" value="F:oxidoreductase activity"/>
    <property type="evidence" value="ECO:0007669"/>
    <property type="project" value="UniProtKB-KW"/>
</dbReference>
<keyword evidence="3" id="KW-0285">Flavoprotein</keyword>